<proteinExistence type="predicted"/>
<organism evidence="1 2">
    <name type="scientific">Rhizobium anhuiense</name>
    <dbReference type="NCBI Taxonomy" id="1184720"/>
    <lineage>
        <taxon>Bacteria</taxon>
        <taxon>Pseudomonadati</taxon>
        <taxon>Pseudomonadota</taxon>
        <taxon>Alphaproteobacteria</taxon>
        <taxon>Hyphomicrobiales</taxon>
        <taxon>Rhizobiaceae</taxon>
        <taxon>Rhizobium/Agrobacterium group</taxon>
        <taxon>Rhizobium</taxon>
    </lineage>
</organism>
<dbReference type="EMBL" id="NWSL01000036">
    <property type="protein sequence ID" value="PDS47831.1"/>
    <property type="molecule type" value="Genomic_DNA"/>
</dbReference>
<reference evidence="1 2" key="1">
    <citation type="submission" date="2017-09" db="EMBL/GenBank/DDBJ databases">
        <title>Comparative genomics of rhizobia isolated from Phaseolus vulgaris in China.</title>
        <authorList>
            <person name="Tong W."/>
        </authorList>
    </citation>
    <scope>NUCLEOTIDE SEQUENCE [LARGE SCALE GENOMIC DNA]</scope>
    <source>
        <strain evidence="1 2">Y27</strain>
    </source>
</reference>
<comment type="caution">
    <text evidence="1">The sequence shown here is derived from an EMBL/GenBank/DDBJ whole genome shotgun (WGS) entry which is preliminary data.</text>
</comment>
<keyword evidence="2" id="KW-1185">Reference proteome</keyword>
<accession>A0ABX4IY43</accession>
<evidence type="ECO:0000313" key="1">
    <source>
        <dbReference type="EMBL" id="PDS47831.1"/>
    </source>
</evidence>
<name>A0ABX4IY43_9HYPH</name>
<dbReference type="Proteomes" id="UP000219972">
    <property type="component" value="Unassembled WGS sequence"/>
</dbReference>
<evidence type="ECO:0000313" key="2">
    <source>
        <dbReference type="Proteomes" id="UP000219972"/>
    </source>
</evidence>
<dbReference type="RefSeq" id="WP_097545193.1">
    <property type="nucleotide sequence ID" value="NZ_NWSK01000031.1"/>
</dbReference>
<gene>
    <name evidence="1" type="ORF">CO662_32855</name>
</gene>
<protein>
    <submittedName>
        <fullName evidence="1">Uncharacterized protein</fullName>
    </submittedName>
</protein>
<sequence length="97" mass="10560">MVRAANEADRLGPWEAARLLERAIATVRELREAVGIPKDGTEFDELIRLRAAAGEAREGGRSSDLSSALLSAADMIRTLHIIVDSHTEIEIMSFNSA</sequence>